<protein>
    <recommendedName>
        <fullName evidence="1">DUF7848 domain-containing protein</fullName>
    </recommendedName>
</protein>
<name>A0ABY9HXR0_9ACTN</name>
<dbReference type="EMBL" id="CP120992">
    <property type="protein sequence ID" value="WLQ39375.1"/>
    <property type="molecule type" value="Genomic_DNA"/>
</dbReference>
<keyword evidence="3" id="KW-1185">Reference proteome</keyword>
<dbReference type="Proteomes" id="UP001229952">
    <property type="component" value="Chromosome"/>
</dbReference>
<feature type="domain" description="DUF7848" evidence="1">
    <location>
        <begin position="2"/>
        <end position="76"/>
    </location>
</feature>
<dbReference type="RefSeq" id="WP_306085990.1">
    <property type="nucleotide sequence ID" value="NZ_CP120992.1"/>
</dbReference>
<dbReference type="Pfam" id="PF25232">
    <property type="entry name" value="DUF7848"/>
    <property type="match status" value="1"/>
</dbReference>
<evidence type="ECO:0000259" key="1">
    <source>
        <dbReference type="Pfam" id="PF25232"/>
    </source>
</evidence>
<evidence type="ECO:0000313" key="2">
    <source>
        <dbReference type="EMBL" id="WLQ39375.1"/>
    </source>
</evidence>
<proteinExistence type="predicted"/>
<organism evidence="2 3">
    <name type="scientific">Streptomyces laculatispora</name>
    <dbReference type="NCBI Taxonomy" id="887464"/>
    <lineage>
        <taxon>Bacteria</taxon>
        <taxon>Bacillati</taxon>
        <taxon>Actinomycetota</taxon>
        <taxon>Actinomycetes</taxon>
        <taxon>Kitasatosporales</taxon>
        <taxon>Streptomycetaceae</taxon>
        <taxon>Streptomyces</taxon>
    </lineage>
</organism>
<gene>
    <name evidence="2" type="ORF">P8A22_04625</name>
</gene>
<reference evidence="2 3" key="1">
    <citation type="submission" date="2023-03" db="EMBL/GenBank/DDBJ databases">
        <title>Isolation and description of six Streptomyces strains from soil environments, able to metabolize different microbial glucans.</title>
        <authorList>
            <person name="Widen T."/>
            <person name="Larsbrink J."/>
        </authorList>
    </citation>
    <scope>NUCLEOTIDE SEQUENCE [LARGE SCALE GENOMIC DNA]</scope>
    <source>
        <strain evidence="2 3">Mut2</strain>
    </source>
</reference>
<dbReference type="InterPro" id="IPR057170">
    <property type="entry name" value="DUF7848"/>
</dbReference>
<sequence>MQPASVLQPDGWALEVDASGSPPIFEVECTSCHGSCDASNDVDSIERDRWCIRHARETGHTGYREIRTGFLRTVAHTAEERGRHGNA</sequence>
<accession>A0ABY9HXR0</accession>
<evidence type="ECO:0000313" key="3">
    <source>
        <dbReference type="Proteomes" id="UP001229952"/>
    </source>
</evidence>